<feature type="coiled-coil region" evidence="1">
    <location>
        <begin position="80"/>
        <end position="107"/>
    </location>
</feature>
<sequence length="537" mass="60433">MSEVTVKNDLQAALEIRAGEAWQVLYPDGQVNLEVESGSRVTLRLREAPEIAGRSVQTQTDVLCASCDFGAFGGQAKQWLEARAREIDEEAKRREELQTQMNREARQEANTTGLFDNCFYLLLFLHLPIIILVLLAVAPFDGDEFLTTFDRTCALFVCCYLGACVPVLASPSHWIVKAPGYERWWSGVAWLVGCLALLCVVWMSVSDIISGWWYTLLILWPCPCCVFVYRCYHRHNKSMSPGESARELDILESRDREALVYWQQKVRSRTIVFHGSVIAESGRPCVASWPGKYEGAWDALVRSSRERETSAAVVFLPEGTPSFGRHARIPASENISGRCWCIPLYGEQKPWGCLWWKQWMANVRIAHACGAPLEVYYFENSVGAGKVASFATAGAEHLRRDEINSRMQEFKESESFQAAIKAGVGKLSRKTGRDSSSQYSRELRRLFLAWLPPDDREFILASEGLGNSQKAEVAWLDMKGYPYIEVDVSKWLKGDHMVPIPSAETSHQDLRNLEIVPMPKAYGQRDSEAPDLPGAVS</sequence>
<keyword evidence="2" id="KW-0812">Transmembrane</keyword>
<keyword evidence="2" id="KW-0472">Membrane</keyword>
<reference evidence="3" key="1">
    <citation type="submission" date="2021-02" db="EMBL/GenBank/DDBJ databases">
        <authorList>
            <person name="Dougan E. K."/>
            <person name="Rhodes N."/>
            <person name="Thang M."/>
            <person name="Chan C."/>
        </authorList>
    </citation>
    <scope>NUCLEOTIDE SEQUENCE</scope>
</reference>
<evidence type="ECO:0000256" key="2">
    <source>
        <dbReference type="SAM" id="Phobius"/>
    </source>
</evidence>
<proteinExistence type="predicted"/>
<organism evidence="3 4">
    <name type="scientific">Symbiodinium natans</name>
    <dbReference type="NCBI Taxonomy" id="878477"/>
    <lineage>
        <taxon>Eukaryota</taxon>
        <taxon>Sar</taxon>
        <taxon>Alveolata</taxon>
        <taxon>Dinophyceae</taxon>
        <taxon>Suessiales</taxon>
        <taxon>Symbiodiniaceae</taxon>
        <taxon>Symbiodinium</taxon>
    </lineage>
</organism>
<name>A0A812JRG0_9DINO</name>
<comment type="caution">
    <text evidence="3">The sequence shown here is derived from an EMBL/GenBank/DDBJ whole genome shotgun (WGS) entry which is preliminary data.</text>
</comment>
<feature type="transmembrane region" description="Helical" evidence="2">
    <location>
        <begin position="152"/>
        <end position="176"/>
    </location>
</feature>
<protein>
    <submittedName>
        <fullName evidence="3">Uncharacterized protein</fullName>
    </submittedName>
</protein>
<feature type="transmembrane region" description="Helical" evidence="2">
    <location>
        <begin position="188"/>
        <end position="205"/>
    </location>
</feature>
<gene>
    <name evidence="3" type="ORF">SNAT2548_LOCUS6885</name>
</gene>
<keyword evidence="1" id="KW-0175">Coiled coil</keyword>
<feature type="transmembrane region" description="Helical" evidence="2">
    <location>
        <begin position="211"/>
        <end position="232"/>
    </location>
</feature>
<evidence type="ECO:0000313" key="4">
    <source>
        <dbReference type="Proteomes" id="UP000604046"/>
    </source>
</evidence>
<evidence type="ECO:0000256" key="1">
    <source>
        <dbReference type="SAM" id="Coils"/>
    </source>
</evidence>
<keyword evidence="4" id="KW-1185">Reference proteome</keyword>
<dbReference type="Proteomes" id="UP000604046">
    <property type="component" value="Unassembled WGS sequence"/>
</dbReference>
<dbReference type="EMBL" id="CAJNDS010000469">
    <property type="protein sequence ID" value="CAE7209161.1"/>
    <property type="molecule type" value="Genomic_DNA"/>
</dbReference>
<keyword evidence="2" id="KW-1133">Transmembrane helix</keyword>
<feature type="transmembrane region" description="Helical" evidence="2">
    <location>
        <begin position="119"/>
        <end position="140"/>
    </location>
</feature>
<dbReference type="AlphaFoldDB" id="A0A812JRG0"/>
<evidence type="ECO:0000313" key="3">
    <source>
        <dbReference type="EMBL" id="CAE7209161.1"/>
    </source>
</evidence>
<accession>A0A812JRG0</accession>